<dbReference type="Pfam" id="PF01381">
    <property type="entry name" value="HTH_3"/>
    <property type="match status" value="1"/>
</dbReference>
<dbReference type="PROSITE" id="PS50943">
    <property type="entry name" value="HTH_CROC1"/>
    <property type="match status" value="1"/>
</dbReference>
<dbReference type="InterPro" id="IPR001387">
    <property type="entry name" value="Cro/C1-type_HTH"/>
</dbReference>
<evidence type="ECO:0000313" key="2">
    <source>
        <dbReference type="EMBL" id="APC02155.1"/>
    </source>
</evidence>
<dbReference type="EMBL" id="CP015017">
    <property type="protein sequence ID" value="APC02155.1"/>
    <property type="molecule type" value="Genomic_DNA"/>
</dbReference>
<sequence length="132" mass="14796">MFKNRLAEERKRLGLKQFEVANALGISDSAYGMYERGISKMTVENLLALESHFGFDISYVITGEINAVTGGKLLDWSLLETIHVMVADWAALNDLILSPEKQIKLLKVLYLHLASENALDKQRVYEILAIAA</sequence>
<dbReference type="Gene3D" id="1.10.260.40">
    <property type="entry name" value="lambda repressor-like DNA-binding domains"/>
    <property type="match status" value="1"/>
</dbReference>
<accession>A0AAC9NHE1</accession>
<dbReference type="SUPFAM" id="SSF47413">
    <property type="entry name" value="lambda repressor-like DNA-binding domains"/>
    <property type="match status" value="1"/>
</dbReference>
<evidence type="ECO:0000313" key="3">
    <source>
        <dbReference type="Proteomes" id="UP000182060"/>
    </source>
</evidence>
<dbReference type="GO" id="GO:0003677">
    <property type="term" value="F:DNA binding"/>
    <property type="evidence" value="ECO:0007669"/>
    <property type="project" value="InterPro"/>
</dbReference>
<dbReference type="AlphaFoldDB" id="A0AAC9NHE1"/>
<evidence type="ECO:0000259" key="1">
    <source>
        <dbReference type="PROSITE" id="PS50943"/>
    </source>
</evidence>
<gene>
    <name evidence="2" type="ORF">AOC25_11270</name>
</gene>
<dbReference type="Proteomes" id="UP000182060">
    <property type="component" value="Chromosome"/>
</dbReference>
<reference evidence="2" key="1">
    <citation type="journal article" date="2017" name="Appl. Environ. Microbiol.">
        <title>Microdiversification of a pelagic Polynucleobacter species is mainly driven by acquisition of genomic islands from a partially interspecific gene pool.</title>
        <authorList>
            <person name="Hoetzinger M."/>
            <person name="Hahn M.W."/>
            <person name="Jezberova J."/>
            <person name="Schmidt J."/>
            <person name="Koll U."/>
        </authorList>
    </citation>
    <scope>NUCLEOTIDE SEQUENCE</scope>
    <source>
        <strain evidence="2">MWH-RechtKol4</strain>
    </source>
</reference>
<organism evidence="2 3">
    <name type="scientific">Polynucleobacter asymbioticus</name>
    <dbReference type="NCBI Taxonomy" id="576611"/>
    <lineage>
        <taxon>Bacteria</taxon>
        <taxon>Pseudomonadati</taxon>
        <taxon>Pseudomonadota</taxon>
        <taxon>Betaproteobacteria</taxon>
        <taxon>Burkholderiales</taxon>
        <taxon>Burkholderiaceae</taxon>
        <taxon>Polynucleobacter</taxon>
    </lineage>
</organism>
<dbReference type="InterPro" id="IPR010982">
    <property type="entry name" value="Lambda_DNA-bd_dom_sf"/>
</dbReference>
<proteinExistence type="predicted"/>
<protein>
    <recommendedName>
        <fullName evidence="1">HTH cro/C1-type domain-containing protein</fullName>
    </recommendedName>
</protein>
<feature type="domain" description="HTH cro/C1-type" evidence="1">
    <location>
        <begin position="6"/>
        <end position="60"/>
    </location>
</feature>
<dbReference type="SMART" id="SM00530">
    <property type="entry name" value="HTH_XRE"/>
    <property type="match status" value="1"/>
</dbReference>
<dbReference type="RefSeq" id="WP_071539841.1">
    <property type="nucleotide sequence ID" value="NZ_CP015016.1"/>
</dbReference>
<name>A0AAC9NHE1_9BURK</name>
<dbReference type="CDD" id="cd00093">
    <property type="entry name" value="HTH_XRE"/>
    <property type="match status" value="1"/>
</dbReference>